<comment type="caution">
    <text evidence="1">The sequence shown here is derived from an EMBL/GenBank/DDBJ whole genome shotgun (WGS) entry which is preliminary data.</text>
</comment>
<reference evidence="1 2" key="1">
    <citation type="submission" date="2013-12" db="EMBL/GenBank/DDBJ databases">
        <authorList>
            <person name="Zelazny A."/>
            <person name="Olivier K."/>
            <person name="Holland S."/>
            <person name="Lenaerts A."/>
            <person name="Ordway D."/>
            <person name="DeGroote M.A."/>
            <person name="Parker T."/>
            <person name="Sizemore C."/>
            <person name="Tallon L.J."/>
            <person name="Sadzewicz L.K."/>
            <person name="Sengamalay N."/>
            <person name="Fraser C.M."/>
            <person name="Hine E."/>
            <person name="Shefchek K.A."/>
            <person name="Das S.P."/>
            <person name="Tettelin H."/>
        </authorList>
    </citation>
    <scope>NUCLEOTIDE SEQUENCE [LARGE SCALE GENOMIC DNA]</scope>
    <source>
        <strain evidence="1 2">1948</strain>
    </source>
</reference>
<dbReference type="Proteomes" id="UP000021210">
    <property type="component" value="Unassembled WGS sequence"/>
</dbReference>
<sequence length="367" mass="41014">MSDLREGLLFPNLLTRSERRELDREPEPRFLYQSMGAGWQSTAIALLAAQGVIEKPRFAVFADTGWEPPEVYAHLARLDEEVLAPAGIALVRVRAGSIYDEALDPHFPRSLPLYTRDPKTGEPGGITSRACTTNFKMIAIYRWLREQLGAKVSEGSCTFCSGEGQRNAPWLVKYGHEKPWGICSVCRGTGTVRKVGAPPQGVWARSYVGFSADEMGRISPSRVSYAFDTFPLVGRDQNGEVVPPDLSMSRHDCGEYNTRHGFPEVMKSACIGCPWHSDAEWIRIKQDERQWQQVVDLDRSIRNTPGLDNEAFLHKSRIPIEDVTFESADDVERPSCSPYGCRSGLDTDSVAPPSLFDDDWIDLEETA</sequence>
<organism evidence="1 2">
    <name type="scientific">Mycobacteroides abscessus 1948</name>
    <dbReference type="NCBI Taxonomy" id="1299323"/>
    <lineage>
        <taxon>Bacteria</taxon>
        <taxon>Bacillati</taxon>
        <taxon>Actinomycetota</taxon>
        <taxon>Actinomycetes</taxon>
        <taxon>Mycobacteriales</taxon>
        <taxon>Mycobacteriaceae</taxon>
        <taxon>Mycobacteroides</taxon>
        <taxon>Mycobacteroides abscessus</taxon>
    </lineage>
</organism>
<evidence type="ECO:0000313" key="1">
    <source>
        <dbReference type="EMBL" id="EUA60253.1"/>
    </source>
</evidence>
<dbReference type="InterPro" id="IPR036410">
    <property type="entry name" value="HSP_DnaJ_Cys-rich_dom_sf"/>
</dbReference>
<dbReference type="InterPro" id="IPR014729">
    <property type="entry name" value="Rossmann-like_a/b/a_fold"/>
</dbReference>
<accession>A0A829QCE7</accession>
<dbReference type="SUPFAM" id="SSF57938">
    <property type="entry name" value="DnaJ/Hsp40 cysteine-rich domain"/>
    <property type="match status" value="1"/>
</dbReference>
<protein>
    <submittedName>
        <fullName evidence="1">Uncharacterized protein</fullName>
    </submittedName>
</protein>
<dbReference type="SUPFAM" id="SSF52402">
    <property type="entry name" value="Adenine nucleotide alpha hydrolases-like"/>
    <property type="match status" value="1"/>
</dbReference>
<dbReference type="Gene3D" id="3.40.50.620">
    <property type="entry name" value="HUPs"/>
    <property type="match status" value="1"/>
</dbReference>
<name>A0A829QCE7_9MYCO</name>
<proteinExistence type="predicted"/>
<evidence type="ECO:0000313" key="2">
    <source>
        <dbReference type="Proteomes" id="UP000021210"/>
    </source>
</evidence>
<dbReference type="AlphaFoldDB" id="A0A829QCE7"/>
<dbReference type="EMBL" id="JAOH01000002">
    <property type="protein sequence ID" value="EUA60253.1"/>
    <property type="molecule type" value="Genomic_DNA"/>
</dbReference>
<gene>
    <name evidence="1" type="ORF">I542_0384</name>
</gene>